<proteinExistence type="predicted"/>
<evidence type="ECO:0000313" key="2">
    <source>
        <dbReference type="Proteomes" id="UP001315860"/>
    </source>
</evidence>
<evidence type="ECO:0000313" key="1">
    <source>
        <dbReference type="EMBL" id="UUI69578.1"/>
    </source>
</evidence>
<reference evidence="1 2" key="1">
    <citation type="submission" date="2022-07" db="EMBL/GenBank/DDBJ databases">
        <title>Novel species in genus Aeromicrobium.</title>
        <authorList>
            <person name="Ye L."/>
        </authorList>
    </citation>
    <scope>NUCLEOTIDE SEQUENCE [LARGE SCALE GENOMIC DNA]</scope>
    <source>
        <strain evidence="2">zg-Y50</strain>
    </source>
</reference>
<accession>A0ABY5KML8</accession>
<name>A0ABY5KML8_9ACTN</name>
<keyword evidence="2" id="KW-1185">Reference proteome</keyword>
<sequence length="120" mass="13148">MHQPTDRFHRAAYHSRVTLAKKKVTAGRQQVVKVRQLRPGSTAKIRYRGTLLATVTVNSKGTVKVVKRGRAGGSKVTISRGKQAVNLRFKVGKKRGKAAVVLTASGSPRVAQKFTVTKKR</sequence>
<organism evidence="1 2">
    <name type="scientific">Aeromicrobium duanguangcaii</name>
    <dbReference type="NCBI Taxonomy" id="2968086"/>
    <lineage>
        <taxon>Bacteria</taxon>
        <taxon>Bacillati</taxon>
        <taxon>Actinomycetota</taxon>
        <taxon>Actinomycetes</taxon>
        <taxon>Propionibacteriales</taxon>
        <taxon>Nocardioidaceae</taxon>
        <taxon>Aeromicrobium</taxon>
    </lineage>
</organism>
<dbReference type="Proteomes" id="UP001315860">
    <property type="component" value="Chromosome"/>
</dbReference>
<gene>
    <name evidence="1" type="ORF">NP095_05640</name>
</gene>
<protein>
    <submittedName>
        <fullName evidence="1">Uncharacterized protein</fullName>
    </submittedName>
</protein>
<dbReference type="RefSeq" id="WP_232416941.1">
    <property type="nucleotide sequence ID" value="NZ_CP101990.1"/>
</dbReference>
<dbReference type="EMBL" id="CP101990">
    <property type="protein sequence ID" value="UUI69578.1"/>
    <property type="molecule type" value="Genomic_DNA"/>
</dbReference>